<keyword evidence="11 17" id="KW-0675">Receptor</keyword>
<evidence type="ECO:0000256" key="11">
    <source>
        <dbReference type="ARBA" id="ARBA00023170"/>
    </source>
</evidence>
<dbReference type="InterPro" id="IPR036942">
    <property type="entry name" value="Beta-barrel_TonB_sf"/>
</dbReference>
<dbReference type="PANTHER" id="PTHR32552">
    <property type="entry name" value="FERRICHROME IRON RECEPTOR-RELATED"/>
    <property type="match status" value="1"/>
</dbReference>
<feature type="domain" description="TonB-dependent receptor plug" evidence="16">
    <location>
        <begin position="40"/>
        <end position="145"/>
    </location>
</feature>
<dbReference type="EMBL" id="CAJHOF010000009">
    <property type="protein sequence ID" value="CAD7288724.1"/>
    <property type="molecule type" value="Genomic_DNA"/>
</dbReference>
<keyword evidence="8" id="KW-0406">Ion transport</keyword>
<keyword evidence="4 13" id="KW-1134">Transmembrane beta strand</keyword>
<dbReference type="SUPFAM" id="SSF56935">
    <property type="entry name" value="Porins"/>
    <property type="match status" value="1"/>
</dbReference>
<comment type="caution">
    <text evidence="17">The sequence shown here is derived from an EMBL/GenBank/DDBJ whole genome shotgun (WGS) entry which is preliminary data.</text>
</comment>
<evidence type="ECO:0000256" key="4">
    <source>
        <dbReference type="ARBA" id="ARBA00022452"/>
    </source>
</evidence>
<dbReference type="Proteomes" id="UP000789803">
    <property type="component" value="Unassembled WGS sequence"/>
</dbReference>
<evidence type="ECO:0000256" key="5">
    <source>
        <dbReference type="ARBA" id="ARBA00022496"/>
    </source>
</evidence>
<dbReference type="PROSITE" id="PS52016">
    <property type="entry name" value="TONB_DEPENDENT_REC_3"/>
    <property type="match status" value="1"/>
</dbReference>
<keyword evidence="3 13" id="KW-0813">Transport</keyword>
<keyword evidence="9 14" id="KW-0798">TonB box</keyword>
<dbReference type="Pfam" id="PF07715">
    <property type="entry name" value="Plug"/>
    <property type="match status" value="1"/>
</dbReference>
<evidence type="ECO:0000259" key="16">
    <source>
        <dbReference type="Pfam" id="PF07715"/>
    </source>
</evidence>
<name>A0ABN7K876_9BACT</name>
<evidence type="ECO:0000256" key="2">
    <source>
        <dbReference type="ARBA" id="ARBA00009810"/>
    </source>
</evidence>
<organism evidence="17 18">
    <name type="scientific">Campylobacter majalis</name>
    <dbReference type="NCBI Taxonomy" id="2790656"/>
    <lineage>
        <taxon>Bacteria</taxon>
        <taxon>Pseudomonadati</taxon>
        <taxon>Campylobacterota</taxon>
        <taxon>Epsilonproteobacteria</taxon>
        <taxon>Campylobacterales</taxon>
        <taxon>Campylobacteraceae</taxon>
        <taxon>Campylobacter</taxon>
    </lineage>
</organism>
<dbReference type="NCBIfam" id="TIGR01783">
    <property type="entry name" value="TonB-siderophor"/>
    <property type="match status" value="1"/>
</dbReference>
<protein>
    <submittedName>
        <fullName evidence="17">Pesticin receptor</fullName>
    </submittedName>
</protein>
<keyword evidence="5" id="KW-0410">Iron transport</keyword>
<evidence type="ECO:0000313" key="18">
    <source>
        <dbReference type="Proteomes" id="UP000789803"/>
    </source>
</evidence>
<dbReference type="PANTHER" id="PTHR32552:SF81">
    <property type="entry name" value="TONB-DEPENDENT OUTER MEMBRANE RECEPTOR"/>
    <property type="match status" value="1"/>
</dbReference>
<reference evidence="17 18" key="1">
    <citation type="submission" date="2020-11" db="EMBL/GenBank/DDBJ databases">
        <authorList>
            <person name="Peeters C."/>
        </authorList>
    </citation>
    <scope>NUCLEOTIDE SEQUENCE [LARGE SCALE GENOMIC DNA]</scope>
    <source>
        <strain evidence="17 18">LMG 7974</strain>
    </source>
</reference>
<evidence type="ECO:0000256" key="1">
    <source>
        <dbReference type="ARBA" id="ARBA00004571"/>
    </source>
</evidence>
<evidence type="ECO:0000256" key="9">
    <source>
        <dbReference type="ARBA" id="ARBA00023077"/>
    </source>
</evidence>
<evidence type="ECO:0000256" key="6">
    <source>
        <dbReference type="ARBA" id="ARBA00022692"/>
    </source>
</evidence>
<evidence type="ECO:0000256" key="3">
    <source>
        <dbReference type="ARBA" id="ARBA00022448"/>
    </source>
</evidence>
<dbReference type="InterPro" id="IPR012910">
    <property type="entry name" value="Plug_dom"/>
</dbReference>
<dbReference type="Pfam" id="PF00593">
    <property type="entry name" value="TonB_dep_Rec_b-barrel"/>
    <property type="match status" value="1"/>
</dbReference>
<keyword evidence="7" id="KW-0408">Iron</keyword>
<evidence type="ECO:0000256" key="7">
    <source>
        <dbReference type="ARBA" id="ARBA00023004"/>
    </source>
</evidence>
<sequence>MKNAKVVFALSIATSVYLFGASDVKLNEVIVSANKMEENIKNVAQSISVLDEDIIEQRRIKSVNDIIKEVPNLNSSVFISKTRVNFRGINQSDFTNSNPITVYIDGIPQSSTYGNYNAFLTDVERVEILRGPQGALYGKDSIGGVINIITKEPQNEWSGNLGAEYGSYNYLNLSSNANGAIIDDKLFLNLGGVLSSDDGWIKNDYNGDKKANKNRNYKFNTMLTAKPLDRLTLRLTLSADKQKDYFYKGGTGFLGKITRDQAKHANFDMPSSTDSKSFAQTLGLEYEFDKIKLTSLTTHKSSTANGMYDADYGAGNLNDGLTQWQNVKIDTITQELRLNSLGNDRFKWVAGVYFEKEKTENKAMGQEFSMGPGMSNAQDAPAKFDATTMAVFALANYEIIDGLTLSAGGRYQQIKKDMDLKMRYQTPNPALGMADYDYKDEAKWRKFLPKLGVVYALNDDLSVFTNYSMGYLAGGHNYFSTQDHPKNKFEPQTSNNYELGIRGNAFDNALRFSLSAFYMDIKDIHTYSIVPPNLYLTDNGGKATSKGVELEALYRLNNEVDISGSFAILDTKYKEYIGNEIAKGKKIQYSPKYSATFGISYAHPSGFYARLDANAKGDTYFDAMNSQKQKAWLSADTRIGYRFKDFDIYGYVTNITDEKYVQSYMEHSGRYGMVHFNDPRKFGLGVRYSF</sequence>
<dbReference type="RefSeq" id="WP_229932922.1">
    <property type="nucleotide sequence ID" value="NZ_CAJHOF010000009.1"/>
</dbReference>
<keyword evidence="10 13" id="KW-0472">Membrane</keyword>
<keyword evidence="6 13" id="KW-0812">Transmembrane</keyword>
<evidence type="ECO:0000256" key="14">
    <source>
        <dbReference type="RuleBase" id="RU003357"/>
    </source>
</evidence>
<dbReference type="InterPro" id="IPR039426">
    <property type="entry name" value="TonB-dep_rcpt-like"/>
</dbReference>
<gene>
    <name evidence="17" type="primary">fyuA</name>
    <name evidence="17" type="ORF">LMG7974_01120</name>
</gene>
<keyword evidence="12 13" id="KW-0998">Cell outer membrane</keyword>
<evidence type="ECO:0000256" key="12">
    <source>
        <dbReference type="ARBA" id="ARBA00023237"/>
    </source>
</evidence>
<evidence type="ECO:0000313" key="17">
    <source>
        <dbReference type="EMBL" id="CAD7288724.1"/>
    </source>
</evidence>
<evidence type="ECO:0000256" key="10">
    <source>
        <dbReference type="ARBA" id="ARBA00023136"/>
    </source>
</evidence>
<evidence type="ECO:0000256" key="8">
    <source>
        <dbReference type="ARBA" id="ARBA00023065"/>
    </source>
</evidence>
<proteinExistence type="inferred from homology"/>
<dbReference type="Gene3D" id="2.40.170.20">
    <property type="entry name" value="TonB-dependent receptor, beta-barrel domain"/>
    <property type="match status" value="1"/>
</dbReference>
<dbReference type="CDD" id="cd01347">
    <property type="entry name" value="ligand_gated_channel"/>
    <property type="match status" value="1"/>
</dbReference>
<dbReference type="InterPro" id="IPR000531">
    <property type="entry name" value="Beta-barrel_TonB"/>
</dbReference>
<keyword evidence="18" id="KW-1185">Reference proteome</keyword>
<dbReference type="InterPro" id="IPR010105">
    <property type="entry name" value="TonB_sidphr_rcpt"/>
</dbReference>
<feature type="domain" description="TonB-dependent receptor-like beta-barrel" evidence="15">
    <location>
        <begin position="248"/>
        <end position="655"/>
    </location>
</feature>
<evidence type="ECO:0000256" key="13">
    <source>
        <dbReference type="PROSITE-ProRule" id="PRU01360"/>
    </source>
</evidence>
<comment type="similarity">
    <text evidence="2 13 14">Belongs to the TonB-dependent receptor family.</text>
</comment>
<accession>A0ABN7K876</accession>
<comment type="subcellular location">
    <subcellularLocation>
        <location evidence="1 13">Cell outer membrane</location>
        <topology evidence="1 13">Multi-pass membrane protein</topology>
    </subcellularLocation>
</comment>
<evidence type="ECO:0000259" key="15">
    <source>
        <dbReference type="Pfam" id="PF00593"/>
    </source>
</evidence>